<sequence length="353" mass="39439">MTSHTYQQAASTGTIDGPLQGHHREWYVVSPDGAKGGVSRLKVGQPREDVLWFDRRSFTSEEELLLRLHGLVPRVPPVQRVGSPGPVILDFIEGDPLNRRSSAGSSVTPAVVDQIMEVFSALGQVLPGTVLQWQISTRTDGLKDSAQFLQSLIRFTREEVYEQREPEFGELFRRLGIRGRAVAPDSHLVHEAAGLTARPFCLLHGDLHRANFIVDNENRLWTIDWELATLGDPLYDLATHLHLMRYPDDQRRKVTERWKTTMEKVLPGASAGLADDLPRYLAYKRTQSVYTDVMRHAIKIRKCAAPEEREKQLDESAEAVGSVLADAGECLGVSSVPGTTEIKDAYRAYCPTS</sequence>
<dbReference type="InterPro" id="IPR011009">
    <property type="entry name" value="Kinase-like_dom_sf"/>
</dbReference>
<protein>
    <recommendedName>
        <fullName evidence="1">Aminoglycoside phosphotransferase domain-containing protein</fullName>
    </recommendedName>
</protein>
<organism evidence="2 3">
    <name type="scientific">Streptomyces abyssalis</name>
    <dbReference type="NCBI Taxonomy" id="933944"/>
    <lineage>
        <taxon>Bacteria</taxon>
        <taxon>Bacillati</taxon>
        <taxon>Actinomycetota</taxon>
        <taxon>Actinomycetes</taxon>
        <taxon>Kitasatosporales</taxon>
        <taxon>Streptomycetaceae</taxon>
        <taxon>Streptomyces</taxon>
    </lineage>
</organism>
<evidence type="ECO:0000259" key="1">
    <source>
        <dbReference type="Pfam" id="PF01636"/>
    </source>
</evidence>
<dbReference type="PANTHER" id="PTHR40086:SF1">
    <property type="entry name" value="CELL CYCLE REGULATOR CCRZ"/>
    <property type="match status" value="1"/>
</dbReference>
<evidence type="ECO:0000313" key="3">
    <source>
        <dbReference type="Proteomes" id="UP000176087"/>
    </source>
</evidence>
<feature type="domain" description="Aminoglycoside phosphotransferase" evidence="1">
    <location>
        <begin position="89"/>
        <end position="258"/>
    </location>
</feature>
<dbReference type="PANTHER" id="PTHR40086">
    <property type="entry name" value="PHOSPHOTRANSFERASE YTMP-RELATED"/>
    <property type="match status" value="1"/>
</dbReference>
<accession>A0A1E7JNX9</accession>
<dbReference type="EMBL" id="LJGT01000038">
    <property type="protein sequence ID" value="OEU89968.1"/>
    <property type="molecule type" value="Genomic_DNA"/>
</dbReference>
<comment type="caution">
    <text evidence="2">The sequence shown here is derived from an EMBL/GenBank/DDBJ whole genome shotgun (WGS) entry which is preliminary data.</text>
</comment>
<name>A0A1E7JNX9_9ACTN</name>
<dbReference type="OrthoDB" id="3454210at2"/>
<dbReference type="InterPro" id="IPR052077">
    <property type="entry name" value="CcrZ_PhaseVar_Mediator"/>
</dbReference>
<keyword evidence="3" id="KW-1185">Reference proteome</keyword>
<gene>
    <name evidence="2" type="ORF">AN215_10065</name>
</gene>
<dbReference type="AlphaFoldDB" id="A0A1E7JNX9"/>
<dbReference type="RefSeq" id="WP_070012954.1">
    <property type="nucleotide sequence ID" value="NZ_LJGS01000044.1"/>
</dbReference>
<evidence type="ECO:0000313" key="2">
    <source>
        <dbReference type="EMBL" id="OEU89968.1"/>
    </source>
</evidence>
<dbReference type="Pfam" id="PF01636">
    <property type="entry name" value="APH"/>
    <property type="match status" value="1"/>
</dbReference>
<dbReference type="STRING" id="933944.AN215_10065"/>
<proteinExistence type="predicted"/>
<reference evidence="2 3" key="1">
    <citation type="journal article" date="2016" name="Front. Microbiol.">
        <title>Comparative Genomics Analysis of Streptomyces Species Reveals Their Adaptation to the Marine Environment and Their Diversity at the Genomic Level.</title>
        <authorList>
            <person name="Tian X."/>
            <person name="Zhang Z."/>
            <person name="Yang T."/>
            <person name="Chen M."/>
            <person name="Li J."/>
            <person name="Chen F."/>
            <person name="Yang J."/>
            <person name="Li W."/>
            <person name="Zhang B."/>
            <person name="Zhang Z."/>
            <person name="Wu J."/>
            <person name="Zhang C."/>
            <person name="Long L."/>
            <person name="Xiao J."/>
        </authorList>
    </citation>
    <scope>NUCLEOTIDE SEQUENCE [LARGE SCALE GENOMIC DNA]</scope>
    <source>
        <strain evidence="2 3">SCSIO 10390</strain>
    </source>
</reference>
<dbReference type="Proteomes" id="UP000176087">
    <property type="component" value="Unassembled WGS sequence"/>
</dbReference>
<dbReference type="SUPFAM" id="SSF56112">
    <property type="entry name" value="Protein kinase-like (PK-like)"/>
    <property type="match status" value="1"/>
</dbReference>
<dbReference type="PATRIC" id="fig|933944.5.peg.298"/>
<dbReference type="Gene3D" id="3.90.1200.10">
    <property type="match status" value="1"/>
</dbReference>
<dbReference type="InterPro" id="IPR002575">
    <property type="entry name" value="Aminoglycoside_PTrfase"/>
</dbReference>